<dbReference type="GO" id="GO:0019544">
    <property type="term" value="P:L-arginine catabolic process to L-glutamate"/>
    <property type="evidence" value="ECO:0007669"/>
    <property type="project" value="UniProtKB-UniRule"/>
</dbReference>
<feature type="active site" evidence="3">
    <location>
        <position position="250"/>
    </location>
</feature>
<keyword evidence="2 3" id="KW-0378">Hydrolase</keyword>
<name>C5BKA2_TERTT</name>
<dbReference type="STRING" id="377629.TERTU_2361"/>
<dbReference type="KEGG" id="ttu:TERTU_2361"/>
<proteinExistence type="inferred from homology"/>
<evidence type="ECO:0000313" key="5">
    <source>
        <dbReference type="EMBL" id="ACR12278.1"/>
    </source>
</evidence>
<feature type="binding site" evidence="3">
    <location>
        <begin position="141"/>
        <end position="142"/>
    </location>
    <ligand>
        <name>substrate</name>
    </ligand>
</feature>
<comment type="similarity">
    <text evidence="3">Belongs to the succinylarginine dihydrolase family.</text>
</comment>
<dbReference type="NCBIfam" id="NF009789">
    <property type="entry name" value="PRK13281.1"/>
    <property type="match status" value="1"/>
</dbReference>
<feature type="active site" evidence="3">
    <location>
        <position position="178"/>
    </location>
</feature>
<comment type="function">
    <text evidence="3">Catalyzes the hydrolysis of N(2)-succinylarginine into N(2)-succinylornithine, ammonia and CO(2).</text>
</comment>
<dbReference type="OrthoDB" id="248552at2"/>
<dbReference type="EC" id="3.5.3.23" evidence="3 4"/>
<comment type="catalytic activity">
    <reaction evidence="3">
        <text>N(2)-succinyl-L-arginine + 2 H2O + 2 H(+) = N(2)-succinyl-L-ornithine + 2 NH4(+) + CO2</text>
        <dbReference type="Rhea" id="RHEA:19533"/>
        <dbReference type="ChEBI" id="CHEBI:15377"/>
        <dbReference type="ChEBI" id="CHEBI:15378"/>
        <dbReference type="ChEBI" id="CHEBI:16526"/>
        <dbReference type="ChEBI" id="CHEBI:28938"/>
        <dbReference type="ChEBI" id="CHEBI:58241"/>
        <dbReference type="ChEBI" id="CHEBI:58514"/>
        <dbReference type="EC" id="3.5.3.23"/>
    </reaction>
</comment>
<dbReference type="InterPro" id="IPR007079">
    <property type="entry name" value="SuccinylArg_d-Hdrlase_AstB"/>
</dbReference>
<dbReference type="RefSeq" id="WP_015818390.1">
    <property type="nucleotide sequence ID" value="NC_012997.1"/>
</dbReference>
<feature type="binding site" evidence="3">
    <location>
        <position position="215"/>
    </location>
    <ligand>
        <name>substrate</name>
    </ligand>
</feature>
<accession>C5BKA2</accession>
<protein>
    <recommendedName>
        <fullName evidence="3 4">N-succinylarginine dihydrolase</fullName>
        <ecNumber evidence="3 4">3.5.3.23</ecNumber>
    </recommendedName>
</protein>
<reference evidence="5 6" key="1">
    <citation type="journal article" date="2009" name="PLoS ONE">
        <title>The complete genome of Teredinibacter turnerae T7901: an intracellular endosymbiont of marine wood-boring bivalves (shipworms).</title>
        <authorList>
            <person name="Yang J.C."/>
            <person name="Madupu R."/>
            <person name="Durkin A.S."/>
            <person name="Ekborg N.A."/>
            <person name="Pedamallu C.S."/>
            <person name="Hostetler J.B."/>
            <person name="Radune D."/>
            <person name="Toms B.S."/>
            <person name="Henrissat B."/>
            <person name="Coutinho P.M."/>
            <person name="Schwarz S."/>
            <person name="Field L."/>
            <person name="Trindade-Silva A.E."/>
            <person name="Soares C.A.G."/>
            <person name="Elshahawi S."/>
            <person name="Hanora A."/>
            <person name="Schmidt E.W."/>
            <person name="Haygood M.G."/>
            <person name="Posfai J."/>
            <person name="Benner J."/>
            <person name="Madinger C."/>
            <person name="Nove J."/>
            <person name="Anton B."/>
            <person name="Chaudhary K."/>
            <person name="Foster J."/>
            <person name="Holman A."/>
            <person name="Kumar S."/>
            <person name="Lessard P.A."/>
            <person name="Luyten Y.A."/>
            <person name="Slatko B."/>
            <person name="Wood N."/>
            <person name="Wu B."/>
            <person name="Teplitski M."/>
            <person name="Mougous J.D."/>
            <person name="Ward N."/>
            <person name="Eisen J.A."/>
            <person name="Badger J.H."/>
            <person name="Distel D.L."/>
        </authorList>
    </citation>
    <scope>NUCLEOTIDE SEQUENCE [LARGE SCALE GENOMIC DNA]</scope>
    <source>
        <strain evidence="6">ATCC 39867 / T7901</strain>
    </source>
</reference>
<dbReference type="GO" id="GO:0019545">
    <property type="term" value="P:L-arginine catabolic process to succinate"/>
    <property type="evidence" value="ECO:0007669"/>
    <property type="project" value="UniProtKB-UniRule"/>
</dbReference>
<dbReference type="UniPathway" id="UPA00185">
    <property type="reaction ID" value="UER00280"/>
</dbReference>
<dbReference type="Pfam" id="PF04996">
    <property type="entry name" value="AstB"/>
    <property type="match status" value="1"/>
</dbReference>
<dbReference type="SUPFAM" id="SSF55909">
    <property type="entry name" value="Pentein"/>
    <property type="match status" value="1"/>
</dbReference>
<organism evidence="5 6">
    <name type="scientific">Teredinibacter turnerae (strain ATCC 39867 / T7901)</name>
    <dbReference type="NCBI Taxonomy" id="377629"/>
    <lineage>
        <taxon>Bacteria</taxon>
        <taxon>Pseudomonadati</taxon>
        <taxon>Pseudomonadota</taxon>
        <taxon>Gammaproteobacteria</taxon>
        <taxon>Cellvibrionales</taxon>
        <taxon>Cellvibrionaceae</taxon>
        <taxon>Teredinibacter</taxon>
    </lineage>
</organism>
<dbReference type="InterPro" id="IPR037031">
    <property type="entry name" value="AstB_sf"/>
</dbReference>
<feature type="binding site" evidence="3">
    <location>
        <begin position="23"/>
        <end position="32"/>
    </location>
    <ligand>
        <name>substrate</name>
    </ligand>
</feature>
<evidence type="ECO:0000313" key="6">
    <source>
        <dbReference type="Proteomes" id="UP000009080"/>
    </source>
</evidence>
<evidence type="ECO:0000256" key="2">
    <source>
        <dbReference type="ARBA" id="ARBA00022801"/>
    </source>
</evidence>
<dbReference type="AlphaFoldDB" id="C5BKA2"/>
<feature type="active site" description="Nucleophile" evidence="3">
    <location>
        <position position="370"/>
    </location>
</feature>
<keyword evidence="1 3" id="KW-0056">Arginine metabolism</keyword>
<dbReference type="eggNOG" id="COG3724">
    <property type="taxonomic scope" value="Bacteria"/>
</dbReference>
<comment type="pathway">
    <text evidence="3">Amino-acid degradation; L-arginine degradation via AST pathway; L-glutamate and succinate from L-arginine: step 2/5.</text>
</comment>
<keyword evidence="6" id="KW-1185">Reference proteome</keyword>
<evidence type="ECO:0000256" key="4">
    <source>
        <dbReference type="NCBIfam" id="TIGR03241"/>
    </source>
</evidence>
<dbReference type="HOGENOM" id="CLU_053835_0_0_6"/>
<dbReference type="EMBL" id="CP001614">
    <property type="protein sequence ID" value="ACR12278.1"/>
    <property type="molecule type" value="Genomic_DNA"/>
</dbReference>
<comment type="subunit">
    <text evidence="3">Homodimer.</text>
</comment>
<feature type="binding site" evidence="3">
    <location>
        <position position="364"/>
    </location>
    <ligand>
        <name>substrate</name>
    </ligand>
</feature>
<gene>
    <name evidence="3 5" type="primary">astB</name>
    <name evidence="5" type="ordered locus">TERTU_2361</name>
</gene>
<dbReference type="Proteomes" id="UP000009080">
    <property type="component" value="Chromosome"/>
</dbReference>
<dbReference type="PANTHER" id="PTHR30420">
    <property type="entry name" value="N-SUCCINYLARGININE DIHYDROLASE"/>
    <property type="match status" value="1"/>
</dbReference>
<dbReference type="Gene3D" id="3.75.10.20">
    <property type="entry name" value="Succinylarginine dihydrolase"/>
    <property type="match status" value="1"/>
</dbReference>
<dbReference type="HAMAP" id="MF_01172">
    <property type="entry name" value="AstB"/>
    <property type="match status" value="1"/>
</dbReference>
<dbReference type="NCBIfam" id="TIGR03241">
    <property type="entry name" value="arg_catab_astB"/>
    <property type="match status" value="1"/>
</dbReference>
<dbReference type="GO" id="GO:0009015">
    <property type="term" value="F:N-succinylarginine dihydrolase activity"/>
    <property type="evidence" value="ECO:0007669"/>
    <property type="project" value="UniProtKB-UniRule"/>
</dbReference>
<evidence type="ECO:0000256" key="3">
    <source>
        <dbReference type="HAMAP-Rule" id="MF_01172"/>
    </source>
</evidence>
<feature type="binding site" evidence="3">
    <location>
        <position position="114"/>
    </location>
    <ligand>
        <name>substrate</name>
    </ligand>
</feature>
<sequence length="446" mass="48880">MHSDHDTCEVNFDGLIGPTHNYSGLSKGNLASQNNALQVANPRDAALQGLDKMTALLDRGFVQGFFPPQQRPRLDLLRKLGFSGSDKKILNGVARTQPSLLSLVYSASSMWAANAATVTASKDTKDGRVHFTPANLLTTPHRAIEHEETTHCLRTLFADEAHFCVHPTLPSIAVFGDEGAANHNRLCQTHGGEGLYVYVYGRESGAPANLQFPARQTRLASEAVARQHGLAKNAVFLPQSATAINAGAFHNDVVAVANESVLFYHQDAFACGLEQLHEAAARQDITLCDIQVANADVSLNDAVQSYLFNCQLLTRPNSTEMLLIAPQECELNPRVNSYLKTLVQDTSNPIADVSFFNLKQSMRNGGGPACLRLRVVMNSAERAACHPAFLLDPAKIEQLRQWVTTYYRDRLCPDDLADPQLLDESYTALEALTAMLGLGSYYHFQR</sequence>
<feature type="binding site" evidence="3">
    <location>
        <position position="252"/>
    </location>
    <ligand>
        <name>substrate</name>
    </ligand>
</feature>
<dbReference type="PANTHER" id="PTHR30420:SF2">
    <property type="entry name" value="N-SUCCINYLARGININE DIHYDROLASE"/>
    <property type="match status" value="1"/>
</dbReference>
<evidence type="ECO:0000256" key="1">
    <source>
        <dbReference type="ARBA" id="ARBA00022503"/>
    </source>
</evidence>